<name>A0A388S8V1_9BURK</name>
<reference evidence="1 2" key="1">
    <citation type="journal article" date="2018" name="Int. J. Syst. Evol. Microbiol.">
        <title>Mesosutterella multiformis gen. nov., sp. nov., a member of the family Sutterellaceae and Sutterella megalosphaeroides sp. nov., isolated from human faeces.</title>
        <authorList>
            <person name="Sakamoto M."/>
            <person name="Ikeyama N."/>
            <person name="Kunihiro T."/>
            <person name="Iino T."/>
            <person name="Yuki M."/>
            <person name="Ohkuma M."/>
        </authorList>
    </citation>
    <scope>NUCLEOTIDE SEQUENCE [LARGE SCALE GENOMIC DNA]</scope>
    <source>
        <strain evidence="1 2">4NBBH2</strain>
    </source>
</reference>
<evidence type="ECO:0000313" key="1">
    <source>
        <dbReference type="EMBL" id="GBO92688.1"/>
    </source>
</evidence>
<dbReference type="AlphaFoldDB" id="A0A388S8V1"/>
<dbReference type="RefSeq" id="WP_116269231.1">
    <property type="nucleotide sequence ID" value="NZ_BGZJ01000001.1"/>
</dbReference>
<proteinExistence type="predicted"/>
<dbReference type="EMBL" id="BGZJ01000001">
    <property type="protein sequence ID" value="GBO92688.1"/>
    <property type="molecule type" value="Genomic_DNA"/>
</dbReference>
<organism evidence="1 2">
    <name type="scientific">Mesosutterella multiformis</name>
    <dbReference type="NCBI Taxonomy" id="2259133"/>
    <lineage>
        <taxon>Bacteria</taxon>
        <taxon>Pseudomonadati</taxon>
        <taxon>Pseudomonadota</taxon>
        <taxon>Betaproteobacteria</taxon>
        <taxon>Burkholderiales</taxon>
        <taxon>Sutterellaceae</taxon>
        <taxon>Mesosutterella</taxon>
    </lineage>
</organism>
<protein>
    <submittedName>
        <fullName evidence="1">Uncharacterized protein</fullName>
    </submittedName>
</protein>
<accession>A0A388S8V1</accession>
<gene>
    <name evidence="1" type="ORF">MESMUL_00420</name>
</gene>
<dbReference type="OrthoDB" id="9873625at2"/>
<comment type="caution">
    <text evidence="1">The sequence shown here is derived from an EMBL/GenBank/DDBJ whole genome shotgun (WGS) entry which is preliminary data.</text>
</comment>
<sequence length="386" mass="41440">MDAAKTLQGTPYCDCLVIFDPESDRSVEMAGVWSEAARNLGAIPVCRPLEDLEAGELAGNRLSAGGCLTDALILSEIRGYSAPTLDLLLNFVIFGGAIAASGPRLSGSSAIRNAEGRNSFTVRSEIARVEQYTSRADPWDEINADLLQKGIPSLRMRRPGFFSETAITRVEKGVSLDLSSGREVWQIELSPDEPGWDGILRLPFPAKSIRALTEETLELGSAIGPVLMAKITRPAVIEVTAADTPERFPAASEEGWWVKRGEEPDALLSASQDWDSSAGEGPLLYSTEADRSDFPPVPEGGTLMLDLGNSAGQLALALNGKLLQPAQGSDGTIFPVNPKDIQDKNQVRIAVKRTKEDAGTEDHTVGIFSLPDWQVSEAGQMTAFTI</sequence>
<evidence type="ECO:0000313" key="2">
    <source>
        <dbReference type="Proteomes" id="UP000266091"/>
    </source>
</evidence>
<keyword evidence="2" id="KW-1185">Reference proteome</keyword>
<dbReference type="Proteomes" id="UP000266091">
    <property type="component" value="Unassembled WGS sequence"/>
</dbReference>